<keyword evidence="1" id="KW-0812">Transmembrane</keyword>
<dbReference type="Proteomes" id="UP000886879">
    <property type="component" value="Unassembled WGS sequence"/>
</dbReference>
<dbReference type="EMBL" id="DVFO01000106">
    <property type="protein sequence ID" value="HIQ61871.1"/>
    <property type="molecule type" value="Genomic_DNA"/>
</dbReference>
<keyword evidence="1" id="KW-1133">Transmembrane helix</keyword>
<feature type="transmembrane region" description="Helical" evidence="1">
    <location>
        <begin position="300"/>
        <end position="322"/>
    </location>
</feature>
<gene>
    <name evidence="2" type="ORF">IAD31_09840</name>
</gene>
<feature type="transmembrane region" description="Helical" evidence="1">
    <location>
        <begin position="363"/>
        <end position="381"/>
    </location>
</feature>
<evidence type="ECO:0000313" key="3">
    <source>
        <dbReference type="Proteomes" id="UP000886879"/>
    </source>
</evidence>
<organism evidence="2 3">
    <name type="scientific">Candidatus Enterenecus faecium</name>
    <dbReference type="NCBI Taxonomy" id="2840780"/>
    <lineage>
        <taxon>Bacteria</taxon>
        <taxon>Bacillati</taxon>
        <taxon>Bacillota</taxon>
        <taxon>Clostridia</taxon>
        <taxon>Eubacteriales</taxon>
        <taxon>Candidatus Enterenecus</taxon>
    </lineage>
</organism>
<reference evidence="2" key="1">
    <citation type="submission" date="2020-10" db="EMBL/GenBank/DDBJ databases">
        <authorList>
            <person name="Gilroy R."/>
        </authorList>
    </citation>
    <scope>NUCLEOTIDE SEQUENCE</scope>
    <source>
        <strain evidence="2">ChiGjej2B2-12916</strain>
    </source>
</reference>
<sequence>MVGVTIFLNVKPLLAQEEVAYAEEDGTLVFDTVSRYEAIQLERRFSQEDAGCLLDNEAALEMRELNEYYLEKTIWPVSFLLLNHFLVQDAIGVTFLNPLGDGADQMADKTYEAIAYWQEEQYQNQRLTQKEIDYWETERAGITTPYTLDYAKGYSGILSMARWLNLMVLPFVFVCLCGSFSDDHVYKTWPILTSSKHGRKSLALARLAAGETLAGGILLLLFAVTAAIQFFVHGAQGAGVPIQLLEVEDLRPGFGETRLCASSRVMTAGQGVLVTVGVSLLILLFAGALAMLLSKLFRRAIPALALPLGLILLSLMFGPSYYSRMQVQIWSYVPTHRITEEFLLDERLVSLGGIQLDCITVSAWLYGLLAILCLVWCFMLYRRHVVEQE</sequence>
<dbReference type="AlphaFoldDB" id="A0A9D0YTB5"/>
<name>A0A9D0YTB5_9FIRM</name>
<feature type="transmembrane region" description="Helical" evidence="1">
    <location>
        <begin position="202"/>
        <end position="232"/>
    </location>
</feature>
<keyword evidence="1" id="KW-0472">Membrane</keyword>
<protein>
    <submittedName>
        <fullName evidence="2">Uncharacterized protein</fullName>
    </submittedName>
</protein>
<proteinExistence type="predicted"/>
<comment type="caution">
    <text evidence="2">The sequence shown here is derived from an EMBL/GenBank/DDBJ whole genome shotgun (WGS) entry which is preliminary data.</text>
</comment>
<reference evidence="2" key="2">
    <citation type="journal article" date="2021" name="PeerJ">
        <title>Extensive microbial diversity within the chicken gut microbiome revealed by metagenomics and culture.</title>
        <authorList>
            <person name="Gilroy R."/>
            <person name="Ravi A."/>
            <person name="Getino M."/>
            <person name="Pursley I."/>
            <person name="Horton D.L."/>
            <person name="Alikhan N.F."/>
            <person name="Baker D."/>
            <person name="Gharbi K."/>
            <person name="Hall N."/>
            <person name="Watson M."/>
            <person name="Adriaenssens E.M."/>
            <person name="Foster-Nyarko E."/>
            <person name="Jarju S."/>
            <person name="Secka A."/>
            <person name="Antonio M."/>
            <person name="Oren A."/>
            <person name="Chaudhuri R.R."/>
            <person name="La Ragione R."/>
            <person name="Hildebrand F."/>
            <person name="Pallen M.J."/>
        </authorList>
    </citation>
    <scope>NUCLEOTIDE SEQUENCE</scope>
    <source>
        <strain evidence="2">ChiGjej2B2-12916</strain>
    </source>
</reference>
<feature type="transmembrane region" description="Helical" evidence="1">
    <location>
        <begin position="272"/>
        <end position="293"/>
    </location>
</feature>
<accession>A0A9D0YTB5</accession>
<evidence type="ECO:0000313" key="2">
    <source>
        <dbReference type="EMBL" id="HIQ61871.1"/>
    </source>
</evidence>
<feature type="transmembrane region" description="Helical" evidence="1">
    <location>
        <begin position="163"/>
        <end position="181"/>
    </location>
</feature>
<evidence type="ECO:0000256" key="1">
    <source>
        <dbReference type="SAM" id="Phobius"/>
    </source>
</evidence>